<evidence type="ECO:0000256" key="1">
    <source>
        <dbReference type="SAM" id="MobiDB-lite"/>
    </source>
</evidence>
<evidence type="ECO:0000313" key="2">
    <source>
        <dbReference type="EMBL" id="CAK7937885.1"/>
    </source>
</evidence>
<evidence type="ECO:0000313" key="3">
    <source>
        <dbReference type="Proteomes" id="UP001162060"/>
    </source>
</evidence>
<accession>A0AAV1UTP3</accession>
<feature type="region of interest" description="Disordered" evidence="1">
    <location>
        <begin position="28"/>
        <end position="52"/>
    </location>
</feature>
<gene>
    <name evidence="2" type="ORF">PM001_LOCUS23035</name>
</gene>
<dbReference type="AlphaFoldDB" id="A0AAV1UTP3"/>
<comment type="caution">
    <text evidence="2">The sequence shown here is derived from an EMBL/GenBank/DDBJ whole genome shotgun (WGS) entry which is preliminary data.</text>
</comment>
<dbReference type="Proteomes" id="UP001162060">
    <property type="component" value="Unassembled WGS sequence"/>
</dbReference>
<reference evidence="2" key="1">
    <citation type="submission" date="2024-01" db="EMBL/GenBank/DDBJ databases">
        <authorList>
            <person name="Webb A."/>
        </authorList>
    </citation>
    <scope>NUCLEOTIDE SEQUENCE</scope>
    <source>
        <strain evidence="2">Pm1</strain>
    </source>
</reference>
<proteinExistence type="predicted"/>
<dbReference type="EMBL" id="CAKLBY020000228">
    <property type="protein sequence ID" value="CAK7937885.1"/>
    <property type="molecule type" value="Genomic_DNA"/>
</dbReference>
<name>A0AAV1UTP3_9STRA</name>
<protein>
    <submittedName>
        <fullName evidence="2">Uncharacterized protein</fullName>
    </submittedName>
</protein>
<organism evidence="2 3">
    <name type="scientific">Peronospora matthiolae</name>
    <dbReference type="NCBI Taxonomy" id="2874970"/>
    <lineage>
        <taxon>Eukaryota</taxon>
        <taxon>Sar</taxon>
        <taxon>Stramenopiles</taxon>
        <taxon>Oomycota</taxon>
        <taxon>Peronosporomycetes</taxon>
        <taxon>Peronosporales</taxon>
        <taxon>Peronosporaceae</taxon>
        <taxon>Peronospora</taxon>
    </lineage>
</organism>
<sequence length="142" mass="16362">MVPRYLGCFSFGSQRYNEWQTLDFEAATEREEKKPTGNNVSENRTIVDEKVTPRVDPLPRVVNTIEEKGVSVRHPGSPMADVAKKRTGIPIDRMMDRMTRSTIDKWITNRKVSGPWFIRDMSLRRTKEQGISQGKCPDLHQV</sequence>